<name>A0ABT7WCP7_9FLAO</name>
<evidence type="ECO:0000313" key="2">
    <source>
        <dbReference type="EMBL" id="MDM9630690.1"/>
    </source>
</evidence>
<dbReference type="EC" id="2.3.1.-" evidence="2"/>
<feature type="domain" description="N-acetyltransferase" evidence="1">
    <location>
        <begin position="3"/>
        <end position="152"/>
    </location>
</feature>
<organism evidence="2 3">
    <name type="scientific">Robiginitalea aurantiaca</name>
    <dbReference type="NCBI Taxonomy" id="3056915"/>
    <lineage>
        <taxon>Bacteria</taxon>
        <taxon>Pseudomonadati</taxon>
        <taxon>Bacteroidota</taxon>
        <taxon>Flavobacteriia</taxon>
        <taxon>Flavobacteriales</taxon>
        <taxon>Flavobacteriaceae</taxon>
        <taxon>Robiginitalea</taxon>
    </lineage>
</organism>
<dbReference type="PROSITE" id="PS51186">
    <property type="entry name" value="GNAT"/>
    <property type="match status" value="1"/>
</dbReference>
<dbReference type="InterPro" id="IPR000182">
    <property type="entry name" value="GNAT_dom"/>
</dbReference>
<keyword evidence="2" id="KW-0012">Acyltransferase</keyword>
<dbReference type="Gene3D" id="3.40.630.30">
    <property type="match status" value="1"/>
</dbReference>
<dbReference type="RefSeq" id="WP_289724059.1">
    <property type="nucleotide sequence ID" value="NZ_JAUDUY010000002.1"/>
</dbReference>
<dbReference type="InterPro" id="IPR016181">
    <property type="entry name" value="Acyl_CoA_acyltransferase"/>
</dbReference>
<sequence>MIQRLENKNPEVAALIRQVFQASYAVEAELLGALDFPPLRRPLSDFIEIGNVFFGFFEHGELAGVIEIIPDTAVTHIQSLVVHPANFRKGIGSALLTYVLKRCNSPVFTVETGAENGPATTLYRKFDFREILQYDTDHGVRKVRFEKRRASE</sequence>
<dbReference type="Proteomes" id="UP001174839">
    <property type="component" value="Unassembled WGS sequence"/>
</dbReference>
<reference evidence="2" key="1">
    <citation type="submission" date="2023-06" db="EMBL/GenBank/DDBJ databases">
        <title>Robiginitalea aurantiacus sp. nov. and Algoriphagus sediminis sp. nov., isolated from coastal sediment.</title>
        <authorList>
            <person name="Zhou Z.Y."/>
            <person name="An J."/>
            <person name="Jia Y.W."/>
            <person name="Du Z.J."/>
        </authorList>
    </citation>
    <scope>NUCLEOTIDE SEQUENCE</scope>
    <source>
        <strain evidence="2">M39</strain>
    </source>
</reference>
<evidence type="ECO:0000313" key="3">
    <source>
        <dbReference type="Proteomes" id="UP001174839"/>
    </source>
</evidence>
<protein>
    <submittedName>
        <fullName evidence="2">GNAT family N-acetyltransferase</fullName>
        <ecNumber evidence="2">2.3.1.-</ecNumber>
    </submittedName>
</protein>
<dbReference type="CDD" id="cd04301">
    <property type="entry name" value="NAT_SF"/>
    <property type="match status" value="1"/>
</dbReference>
<dbReference type="Pfam" id="PF13673">
    <property type="entry name" value="Acetyltransf_10"/>
    <property type="match status" value="1"/>
</dbReference>
<keyword evidence="2" id="KW-0808">Transferase</keyword>
<accession>A0ABT7WCP7</accession>
<dbReference type="SUPFAM" id="SSF55729">
    <property type="entry name" value="Acyl-CoA N-acyltransferases (Nat)"/>
    <property type="match status" value="1"/>
</dbReference>
<gene>
    <name evidence="2" type="ORF">QU605_04365</name>
</gene>
<keyword evidence="3" id="KW-1185">Reference proteome</keyword>
<dbReference type="GO" id="GO:0016746">
    <property type="term" value="F:acyltransferase activity"/>
    <property type="evidence" value="ECO:0007669"/>
    <property type="project" value="UniProtKB-KW"/>
</dbReference>
<evidence type="ECO:0000259" key="1">
    <source>
        <dbReference type="PROSITE" id="PS51186"/>
    </source>
</evidence>
<comment type="caution">
    <text evidence="2">The sequence shown here is derived from an EMBL/GenBank/DDBJ whole genome shotgun (WGS) entry which is preliminary data.</text>
</comment>
<dbReference type="EMBL" id="JAUDUY010000002">
    <property type="protein sequence ID" value="MDM9630690.1"/>
    <property type="molecule type" value="Genomic_DNA"/>
</dbReference>
<proteinExistence type="predicted"/>